<protein>
    <submittedName>
        <fullName evidence="1">Uncharacterized protein</fullName>
    </submittedName>
</protein>
<dbReference type="Proteomes" id="UP000784294">
    <property type="component" value="Unassembled WGS sequence"/>
</dbReference>
<comment type="caution">
    <text evidence="1">The sequence shown here is derived from an EMBL/GenBank/DDBJ whole genome shotgun (WGS) entry which is preliminary data.</text>
</comment>
<accession>A0A3S4ZMX0</accession>
<sequence>MRKRRYSKSTAIEDEKKMKTASPQVLVVFPPNQLLLSRLGRVDDPPLFDSVLFTPVQMRSGGATGRR</sequence>
<gene>
    <name evidence="1" type="ORF">PXEA_LOCUS8966</name>
</gene>
<proteinExistence type="predicted"/>
<name>A0A3S4ZMX0_9PLAT</name>
<evidence type="ECO:0000313" key="2">
    <source>
        <dbReference type="Proteomes" id="UP000784294"/>
    </source>
</evidence>
<dbReference type="EMBL" id="CAAALY010024906">
    <property type="protein sequence ID" value="VEL15526.1"/>
    <property type="molecule type" value="Genomic_DNA"/>
</dbReference>
<evidence type="ECO:0000313" key="1">
    <source>
        <dbReference type="EMBL" id="VEL15526.1"/>
    </source>
</evidence>
<dbReference type="AlphaFoldDB" id="A0A3S4ZMX0"/>
<organism evidence="1 2">
    <name type="scientific">Protopolystoma xenopodis</name>
    <dbReference type="NCBI Taxonomy" id="117903"/>
    <lineage>
        <taxon>Eukaryota</taxon>
        <taxon>Metazoa</taxon>
        <taxon>Spiralia</taxon>
        <taxon>Lophotrochozoa</taxon>
        <taxon>Platyhelminthes</taxon>
        <taxon>Monogenea</taxon>
        <taxon>Polyopisthocotylea</taxon>
        <taxon>Polystomatidea</taxon>
        <taxon>Polystomatidae</taxon>
        <taxon>Protopolystoma</taxon>
    </lineage>
</organism>
<keyword evidence="2" id="KW-1185">Reference proteome</keyword>
<reference evidence="1" key="1">
    <citation type="submission" date="2018-11" db="EMBL/GenBank/DDBJ databases">
        <authorList>
            <consortium name="Pathogen Informatics"/>
        </authorList>
    </citation>
    <scope>NUCLEOTIDE SEQUENCE</scope>
</reference>